<accession>A0A023CXH9</accession>
<dbReference type="AlphaFoldDB" id="A0A023CXH9"/>
<organism evidence="4 5">
    <name type="scientific">Liquorilactobacillus sucicola DSM 21376 = JCM 15457</name>
    <dbReference type="NCBI Taxonomy" id="1423806"/>
    <lineage>
        <taxon>Bacteria</taxon>
        <taxon>Bacillati</taxon>
        <taxon>Bacillota</taxon>
        <taxon>Bacilli</taxon>
        <taxon>Lactobacillales</taxon>
        <taxon>Lactobacillaceae</taxon>
        <taxon>Liquorilactobacillus</taxon>
    </lineage>
</organism>
<gene>
    <name evidence="4" type="ORF">FD15_GL000364</name>
</gene>
<feature type="domain" description="Glucosyltransferase 3-like C-terminal" evidence="3">
    <location>
        <begin position="176"/>
        <end position="333"/>
    </location>
</feature>
<keyword evidence="5" id="KW-1185">Reference proteome</keyword>
<name>A0A023CXH9_9LACO</name>
<evidence type="ECO:0000259" key="2">
    <source>
        <dbReference type="Pfam" id="PF26334"/>
    </source>
</evidence>
<evidence type="ECO:0000259" key="3">
    <source>
        <dbReference type="Pfam" id="PF26337"/>
    </source>
</evidence>
<dbReference type="Proteomes" id="UP000050961">
    <property type="component" value="Unassembled WGS sequence"/>
</dbReference>
<dbReference type="STRING" id="1423806.FD15_GL000364"/>
<sequence>MNNYVLSIYDNKKNDAGPKAKQDIDKFLTEENFEIIKLKLSLTTSLAGRLTKIKYSLFDIPNIFRRRKIDTLVLQYPFYSLFLMKKLINNAKKHPDTNLVFIIHDVESLRLFKNDPAYVASEIKLLNAADGLVVHNQKMLSWLKQNGVTTQMVPLEVFDYDNPQNFQTSSDYERSVCFAGNLKKSEFLEKMHSLNEIDIYGPNPAKSYPDGLNYKGSYSPEELPKYLTQNFGLVWDGTELSQCNSVFGEYMKFNNPHKVSLYLSSGIPVIIWDKAALADFIVSNGVGIAISNLNDLDDILKNVSPDEYKKMRQKTISIGKKMRNGHYIKKAISAFD</sequence>
<dbReference type="RefSeq" id="WP_034988361.1">
    <property type="nucleotide sequence ID" value="NZ_AYZF01000008.1"/>
</dbReference>
<comment type="caution">
    <text evidence="4">The sequence shown here is derived from an EMBL/GenBank/DDBJ whole genome shotgun (WGS) entry which is preliminary data.</text>
</comment>
<dbReference type="OrthoDB" id="9790931at2"/>
<dbReference type="InterPro" id="IPR058591">
    <property type="entry name" value="Gtf3_N"/>
</dbReference>
<dbReference type="InterPro" id="IPR058592">
    <property type="entry name" value="Gtf3_C"/>
</dbReference>
<dbReference type="Pfam" id="PF26337">
    <property type="entry name" value="Gtf3_C"/>
    <property type="match status" value="1"/>
</dbReference>
<evidence type="ECO:0000313" key="4">
    <source>
        <dbReference type="EMBL" id="KRN06806.1"/>
    </source>
</evidence>
<dbReference type="PIRSF" id="PIRSF007023">
    <property type="entry name" value="UDP-Galf_transf"/>
    <property type="match status" value="1"/>
</dbReference>
<dbReference type="eggNOG" id="COG0438">
    <property type="taxonomic scope" value="Bacteria"/>
</dbReference>
<keyword evidence="1" id="KW-0808">Transferase</keyword>
<reference evidence="4 5" key="1">
    <citation type="journal article" date="2015" name="Genome Announc.">
        <title>Expanding the biotechnology potential of lactobacilli through comparative genomics of 213 strains and associated genera.</title>
        <authorList>
            <person name="Sun Z."/>
            <person name="Harris H.M."/>
            <person name="McCann A."/>
            <person name="Guo C."/>
            <person name="Argimon S."/>
            <person name="Zhang W."/>
            <person name="Yang X."/>
            <person name="Jeffery I.B."/>
            <person name="Cooney J.C."/>
            <person name="Kagawa T.F."/>
            <person name="Liu W."/>
            <person name="Song Y."/>
            <person name="Salvetti E."/>
            <person name="Wrobel A."/>
            <person name="Rasinkangas P."/>
            <person name="Parkhill J."/>
            <person name="Rea M.C."/>
            <person name="O'Sullivan O."/>
            <person name="Ritari J."/>
            <person name="Douillard F.P."/>
            <person name="Paul Ross R."/>
            <person name="Yang R."/>
            <person name="Briner A.E."/>
            <person name="Felis G.E."/>
            <person name="de Vos W.M."/>
            <person name="Barrangou R."/>
            <person name="Klaenhammer T.R."/>
            <person name="Caufield P.W."/>
            <person name="Cui Y."/>
            <person name="Zhang H."/>
            <person name="O'Toole P.W."/>
        </authorList>
    </citation>
    <scope>NUCLEOTIDE SEQUENCE [LARGE SCALE GENOMIC DNA]</scope>
    <source>
        <strain evidence="4 5">DSM 21376</strain>
    </source>
</reference>
<dbReference type="SUPFAM" id="SSF53756">
    <property type="entry name" value="UDP-Glycosyltransferase/glycogen phosphorylase"/>
    <property type="match status" value="1"/>
</dbReference>
<proteinExistence type="predicted"/>
<dbReference type="Pfam" id="PF26334">
    <property type="entry name" value="Gtf3_N"/>
    <property type="match status" value="1"/>
</dbReference>
<feature type="domain" description="Glucosyltransferase 3-like N-terminal" evidence="2">
    <location>
        <begin position="2"/>
        <end position="156"/>
    </location>
</feature>
<protein>
    <recommendedName>
        <fullName evidence="6">Beta-1,6-galactofuranosyltransferase</fullName>
    </recommendedName>
</protein>
<evidence type="ECO:0000313" key="5">
    <source>
        <dbReference type="Proteomes" id="UP000050961"/>
    </source>
</evidence>
<dbReference type="Gene3D" id="3.40.50.2000">
    <property type="entry name" value="Glycogen Phosphorylase B"/>
    <property type="match status" value="2"/>
</dbReference>
<dbReference type="EMBL" id="AYZF01000008">
    <property type="protein sequence ID" value="KRN06806.1"/>
    <property type="molecule type" value="Genomic_DNA"/>
</dbReference>
<evidence type="ECO:0008006" key="6">
    <source>
        <dbReference type="Google" id="ProtNLM"/>
    </source>
</evidence>
<dbReference type="PATRIC" id="fig|1423806.3.peg.373"/>
<evidence type="ECO:0000256" key="1">
    <source>
        <dbReference type="ARBA" id="ARBA00022679"/>
    </source>
</evidence>